<reference evidence="2" key="1">
    <citation type="journal article" date="2022" name="Syst. Appl. Microbiol.">
        <title>Natronocalculus amylovorans gen. nov., sp. nov., and Natranaeroarchaeum aerophilus sp. nov., dominant culturable amylolytic natronoarchaea from hypersaline soda lakes in southwestern Siberia.</title>
        <authorList>
            <person name="Sorokin D.Y."/>
            <person name="Elcheninov A.G."/>
            <person name="Khizhniak T.V."/>
            <person name="Koenen M."/>
            <person name="Bale N.J."/>
            <person name="Damste J.S.S."/>
            <person name="Kublanov I.V."/>
        </authorList>
    </citation>
    <scope>NUCLEOTIDE SEQUENCE</scope>
    <source>
        <strain evidence="2">AArc-St2</strain>
    </source>
</reference>
<comment type="caution">
    <text evidence="2">The sequence shown here is derived from an EMBL/GenBank/DDBJ whole genome shotgun (WGS) entry which is preliminary data.</text>
</comment>
<organism evidence="2 3">
    <name type="scientific">Natronocalculus amylovorans</name>
    <dbReference type="NCBI Taxonomy" id="2917812"/>
    <lineage>
        <taxon>Archaea</taxon>
        <taxon>Methanobacteriati</taxon>
        <taxon>Methanobacteriota</taxon>
        <taxon>Stenosarchaea group</taxon>
        <taxon>Halobacteria</taxon>
        <taxon>Halobacteriales</taxon>
        <taxon>Haloferacaceae</taxon>
        <taxon>Natronocalculus</taxon>
    </lineage>
</organism>
<dbReference type="Proteomes" id="UP001203207">
    <property type="component" value="Unassembled WGS sequence"/>
</dbReference>
<proteinExistence type="predicted"/>
<name>A0AAE3K8Z3_9EURY</name>
<feature type="compositionally biased region" description="Polar residues" evidence="1">
    <location>
        <begin position="117"/>
        <end position="126"/>
    </location>
</feature>
<evidence type="ECO:0000313" key="2">
    <source>
        <dbReference type="EMBL" id="MCL9817015.1"/>
    </source>
</evidence>
<evidence type="ECO:0000256" key="1">
    <source>
        <dbReference type="SAM" id="MobiDB-lite"/>
    </source>
</evidence>
<dbReference type="EMBL" id="JAKRVX010000003">
    <property type="protein sequence ID" value="MCL9817015.1"/>
    <property type="molecule type" value="Genomic_DNA"/>
</dbReference>
<protein>
    <submittedName>
        <fullName evidence="2">Uncharacterized protein</fullName>
    </submittedName>
</protein>
<dbReference type="InterPro" id="IPR058715">
    <property type="entry name" value="PDDEXK_nuclease-rel"/>
</dbReference>
<dbReference type="AlphaFoldDB" id="A0AAE3K8Z3"/>
<keyword evidence="3" id="KW-1185">Reference proteome</keyword>
<evidence type="ECO:0000313" key="3">
    <source>
        <dbReference type="Proteomes" id="UP001203207"/>
    </source>
</evidence>
<reference evidence="2" key="2">
    <citation type="submission" date="2022-02" db="EMBL/GenBank/DDBJ databases">
        <authorList>
            <person name="Elcheninov A.G."/>
            <person name="Sorokin D.Y."/>
            <person name="Kublanov I.V."/>
        </authorList>
    </citation>
    <scope>NUCLEOTIDE SEQUENCE</scope>
    <source>
        <strain evidence="2">AArc-St2</strain>
    </source>
</reference>
<gene>
    <name evidence="2" type="ORF">AArcSt2_08685</name>
</gene>
<dbReference type="Pfam" id="PF25941">
    <property type="entry name" value="PDDEXK_16"/>
    <property type="match status" value="1"/>
</dbReference>
<feature type="region of interest" description="Disordered" evidence="1">
    <location>
        <begin position="97"/>
        <end position="126"/>
    </location>
</feature>
<dbReference type="RefSeq" id="WP_250583968.1">
    <property type="nucleotide sequence ID" value="NZ_JAKRVX010000003.1"/>
</dbReference>
<accession>A0AAE3K8Z3</accession>
<sequence>MNRSHRANHFGTAVEKKMFEKYGLEPDRRSWCDATRSDGKPVEIKSTMRTHSDGQPGNFKLYEQYHRKLRRKGGYYVFAVYRVRGRGLQILRSKMVHSSQLPRLSWHGGGEHRQSRQTKIPVTQPL</sequence>